<protein>
    <recommendedName>
        <fullName evidence="2">HAT C-terminal dimerisation domain-containing protein</fullName>
    </recommendedName>
</protein>
<dbReference type="EMBL" id="JAVXUO010002085">
    <property type="protein sequence ID" value="KAK2976349.1"/>
    <property type="molecule type" value="Genomic_DNA"/>
</dbReference>
<proteinExistence type="predicted"/>
<evidence type="ECO:0000259" key="2">
    <source>
        <dbReference type="Pfam" id="PF05699"/>
    </source>
</evidence>
<feature type="domain" description="HAT C-terminal dimerisation" evidence="2">
    <location>
        <begin position="332"/>
        <end position="389"/>
    </location>
</feature>
<feature type="compositionally biased region" description="Basic and acidic residues" evidence="1">
    <location>
        <begin position="16"/>
        <end position="29"/>
    </location>
</feature>
<dbReference type="InterPro" id="IPR008906">
    <property type="entry name" value="HATC_C_dom"/>
</dbReference>
<organism evidence="3 4">
    <name type="scientific">Escallonia rubra</name>
    <dbReference type="NCBI Taxonomy" id="112253"/>
    <lineage>
        <taxon>Eukaryota</taxon>
        <taxon>Viridiplantae</taxon>
        <taxon>Streptophyta</taxon>
        <taxon>Embryophyta</taxon>
        <taxon>Tracheophyta</taxon>
        <taxon>Spermatophyta</taxon>
        <taxon>Magnoliopsida</taxon>
        <taxon>eudicotyledons</taxon>
        <taxon>Gunneridae</taxon>
        <taxon>Pentapetalae</taxon>
        <taxon>asterids</taxon>
        <taxon>campanulids</taxon>
        <taxon>Escalloniales</taxon>
        <taxon>Escalloniaceae</taxon>
        <taxon>Escallonia</taxon>
    </lineage>
</organism>
<accession>A0AA88U9I9</accession>
<dbReference type="PANTHER" id="PTHR32166:SF123">
    <property type="entry name" value="BED-TYPE DOMAIN-CONTAINING PROTEIN"/>
    <property type="match status" value="1"/>
</dbReference>
<dbReference type="PANTHER" id="PTHR32166">
    <property type="entry name" value="OSJNBA0013A04.12 PROTEIN"/>
    <property type="match status" value="1"/>
</dbReference>
<dbReference type="GO" id="GO:0046983">
    <property type="term" value="F:protein dimerization activity"/>
    <property type="evidence" value="ECO:0007669"/>
    <property type="project" value="InterPro"/>
</dbReference>
<dbReference type="Pfam" id="PF05699">
    <property type="entry name" value="Dimer_Tnp_hAT"/>
    <property type="match status" value="1"/>
</dbReference>
<comment type="caution">
    <text evidence="3">The sequence shown here is derived from an EMBL/GenBank/DDBJ whole genome shotgun (WGS) entry which is preliminary data.</text>
</comment>
<dbReference type="Proteomes" id="UP001187471">
    <property type="component" value="Unassembled WGS sequence"/>
</dbReference>
<evidence type="ECO:0000256" key="1">
    <source>
        <dbReference type="SAM" id="MobiDB-lite"/>
    </source>
</evidence>
<gene>
    <name evidence="3" type="ORF">RJ640_014180</name>
</gene>
<dbReference type="SUPFAM" id="SSF53098">
    <property type="entry name" value="Ribonuclease H-like"/>
    <property type="match status" value="1"/>
</dbReference>
<reference evidence="3" key="1">
    <citation type="submission" date="2022-12" db="EMBL/GenBank/DDBJ databases">
        <title>Draft genome assemblies for two species of Escallonia (Escalloniales).</title>
        <authorList>
            <person name="Chanderbali A."/>
            <person name="Dervinis C."/>
            <person name="Anghel I."/>
            <person name="Soltis D."/>
            <person name="Soltis P."/>
            <person name="Zapata F."/>
        </authorList>
    </citation>
    <scope>NUCLEOTIDE SEQUENCE</scope>
    <source>
        <strain evidence="3">UCBG92.1500</strain>
        <tissue evidence="3">Leaf</tissue>
    </source>
</reference>
<keyword evidence="4" id="KW-1185">Reference proteome</keyword>
<feature type="region of interest" description="Disordered" evidence="1">
    <location>
        <begin position="1"/>
        <end position="30"/>
    </location>
</feature>
<sequence>MEIMKSINPSSSSLPQHDKNSGNEEHDHSSLGFCQQTISAMVNKRKKEVADSALVKRMIVNNIAFNVLRNEEFRMACMRMAEHGVGSVPPSSETARTKILSCLKDEASDYVKSIMESWAETGYIDGLLEVNQVMETARKIVKFMYKYQDVLDLMKVHTGGRELNRPGVLQEEEALRYLVASAEWRNMTHCKSEDKKEVTEMIQGKTLFGKRGMRMVDGEGSIIGYLYKAINKANECINEFYKEENEEFMMFWKIIDGRRNKNMHSDLFMAAAVLSPCLFYSRREAMDKEIKPALEGVIQDMIPNFKDRKIIVSELLQYVARKPNIFTELELFGAKIPKLQKLAIKILSQPSSASACERNWSAFEAAHSKKRNHLERKKLHDLAYMRMNMHMKKRSSQNEMKNTAPISRGSINAYALEEDELWKMVYQLVEHHHLRRMKRLPSYFGIGR</sequence>
<evidence type="ECO:0000313" key="4">
    <source>
        <dbReference type="Proteomes" id="UP001187471"/>
    </source>
</evidence>
<name>A0AA88U9I9_9ASTE</name>
<dbReference type="InterPro" id="IPR012337">
    <property type="entry name" value="RNaseH-like_sf"/>
</dbReference>
<dbReference type="AlphaFoldDB" id="A0AA88U9I9"/>
<evidence type="ECO:0000313" key="3">
    <source>
        <dbReference type="EMBL" id="KAK2976349.1"/>
    </source>
</evidence>